<dbReference type="InterPro" id="IPR016040">
    <property type="entry name" value="NAD(P)-bd_dom"/>
</dbReference>
<evidence type="ECO:0000313" key="5">
    <source>
        <dbReference type="EMBL" id="KAH7124889.1"/>
    </source>
</evidence>
<dbReference type="InterPro" id="IPR051609">
    <property type="entry name" value="NmrA/Isoflavone_reductase-like"/>
</dbReference>
<reference evidence="5" key="1">
    <citation type="journal article" date="2021" name="Nat. Commun.">
        <title>Genetic determinants of endophytism in the Arabidopsis root mycobiome.</title>
        <authorList>
            <person name="Mesny F."/>
            <person name="Miyauchi S."/>
            <person name="Thiergart T."/>
            <person name="Pickel B."/>
            <person name="Atanasova L."/>
            <person name="Karlsson M."/>
            <person name="Huettel B."/>
            <person name="Barry K.W."/>
            <person name="Haridas S."/>
            <person name="Chen C."/>
            <person name="Bauer D."/>
            <person name="Andreopoulos W."/>
            <person name="Pangilinan J."/>
            <person name="LaButti K."/>
            <person name="Riley R."/>
            <person name="Lipzen A."/>
            <person name="Clum A."/>
            <person name="Drula E."/>
            <person name="Henrissat B."/>
            <person name="Kohler A."/>
            <person name="Grigoriev I.V."/>
            <person name="Martin F.M."/>
            <person name="Hacquard S."/>
        </authorList>
    </citation>
    <scope>NUCLEOTIDE SEQUENCE</scope>
    <source>
        <strain evidence="5">MPI-CAGE-AT-0021</strain>
    </source>
</reference>
<dbReference type="SUPFAM" id="SSF51735">
    <property type="entry name" value="NAD(P)-binding Rossmann-fold domains"/>
    <property type="match status" value="1"/>
</dbReference>
<dbReference type="EMBL" id="JAGMUU010000024">
    <property type="protein sequence ID" value="KAH7124889.1"/>
    <property type="molecule type" value="Genomic_DNA"/>
</dbReference>
<evidence type="ECO:0000256" key="3">
    <source>
        <dbReference type="ARBA" id="ARBA00023002"/>
    </source>
</evidence>
<evidence type="ECO:0000313" key="6">
    <source>
        <dbReference type="Proteomes" id="UP000717696"/>
    </source>
</evidence>
<dbReference type="OrthoDB" id="419598at2759"/>
<feature type="domain" description="NAD(P)-binding" evidence="4">
    <location>
        <begin position="7"/>
        <end position="143"/>
    </location>
</feature>
<comment type="similarity">
    <text evidence="1">Belongs to the NmrA-type oxidoreductase family. Isoflavone reductase subfamily.</text>
</comment>
<keyword evidence="2" id="KW-0521">NADP</keyword>
<keyword evidence="3" id="KW-0560">Oxidoreductase</keyword>
<dbReference type="PANTHER" id="PTHR47706">
    <property type="entry name" value="NMRA-LIKE FAMILY PROTEIN"/>
    <property type="match status" value="1"/>
</dbReference>
<dbReference type="AlphaFoldDB" id="A0A9P9DTS0"/>
<comment type="caution">
    <text evidence="5">The sequence shown here is derived from an EMBL/GenBank/DDBJ whole genome shotgun (WGS) entry which is preliminary data.</text>
</comment>
<accession>A0A9P9DTS0</accession>
<protein>
    <recommendedName>
        <fullName evidence="4">NAD(P)-binding domain-containing protein</fullName>
    </recommendedName>
</protein>
<organism evidence="5 6">
    <name type="scientific">Dactylonectria estremocensis</name>
    <dbReference type="NCBI Taxonomy" id="1079267"/>
    <lineage>
        <taxon>Eukaryota</taxon>
        <taxon>Fungi</taxon>
        <taxon>Dikarya</taxon>
        <taxon>Ascomycota</taxon>
        <taxon>Pezizomycotina</taxon>
        <taxon>Sordariomycetes</taxon>
        <taxon>Hypocreomycetidae</taxon>
        <taxon>Hypocreales</taxon>
        <taxon>Nectriaceae</taxon>
        <taxon>Dactylonectria</taxon>
    </lineage>
</organism>
<evidence type="ECO:0000256" key="2">
    <source>
        <dbReference type="ARBA" id="ARBA00022857"/>
    </source>
</evidence>
<gene>
    <name evidence="5" type="ORF">B0J13DRAFT_511202</name>
</gene>
<dbReference type="GO" id="GO:0016491">
    <property type="term" value="F:oxidoreductase activity"/>
    <property type="evidence" value="ECO:0007669"/>
    <property type="project" value="UniProtKB-KW"/>
</dbReference>
<proteinExistence type="inferred from homology"/>
<keyword evidence="6" id="KW-1185">Reference proteome</keyword>
<dbReference type="InterPro" id="IPR036291">
    <property type="entry name" value="NAD(P)-bd_dom_sf"/>
</dbReference>
<sequence>MKFALAGSGDVGIVFAKEFAKLEDEIVILTSSPKAHLQDLKAEIRVTDYSVENLKQHLYDCDAVVSTLSGPKDSYISSHSNILEACTQSPRCKHYVPSEWNINIEDFPDQPMFSAATHEVVRTKLRSQTNVKWTMVCHGWFMQYVLPQNKNPLREIGQAWVMDHNSKVFDVYGDGSQKVTLTSLNDVANATVEVLRHSIQTGSTLPEVTHLCGETLAYKDLFALMKRRDPEWKSRPVTITEVVDAILKGLGANDPNVAVHQMRLLGFTNVNQCPEDKVLKWGEGVLQGLSATTIESLLDQADRS</sequence>
<name>A0A9P9DTS0_9HYPO</name>
<evidence type="ECO:0000256" key="1">
    <source>
        <dbReference type="ARBA" id="ARBA00005725"/>
    </source>
</evidence>
<dbReference type="Gene3D" id="3.40.50.720">
    <property type="entry name" value="NAD(P)-binding Rossmann-like Domain"/>
    <property type="match status" value="1"/>
</dbReference>
<dbReference type="Pfam" id="PF13460">
    <property type="entry name" value="NAD_binding_10"/>
    <property type="match status" value="1"/>
</dbReference>
<dbReference type="PANTHER" id="PTHR47706:SF4">
    <property type="entry name" value="NMRA-LIKE DOMAIN-CONTAINING PROTEIN"/>
    <property type="match status" value="1"/>
</dbReference>
<evidence type="ECO:0000259" key="4">
    <source>
        <dbReference type="Pfam" id="PF13460"/>
    </source>
</evidence>
<dbReference type="Proteomes" id="UP000717696">
    <property type="component" value="Unassembled WGS sequence"/>
</dbReference>